<evidence type="ECO:0000313" key="4">
    <source>
        <dbReference type="EMBL" id="GKU24400.1"/>
    </source>
</evidence>
<dbReference type="GO" id="GO:0006355">
    <property type="term" value="P:regulation of DNA-templated transcription"/>
    <property type="evidence" value="ECO:0007669"/>
    <property type="project" value="UniProtKB-ARBA"/>
</dbReference>
<dbReference type="RefSeq" id="WP_261851407.1">
    <property type="nucleotide sequence ID" value="NZ_BQXY01000001.1"/>
</dbReference>
<dbReference type="EMBL" id="BQXY01000001">
    <property type="protein sequence ID" value="GKU24400.1"/>
    <property type="molecule type" value="Genomic_DNA"/>
</dbReference>
<keyword evidence="5" id="KW-1185">Reference proteome</keyword>
<dbReference type="Pfam" id="PF00440">
    <property type="entry name" value="TetR_N"/>
    <property type="match status" value="1"/>
</dbReference>
<accession>A0A9W5Y0K9</accession>
<reference evidence="4" key="1">
    <citation type="journal article" date="2023" name="Int. J. Syst. Evol. Microbiol.">
        <title>&lt;i&gt;Clostridium folliculivorans&lt;/i&gt; sp. nov., isolated from soil samples of an organic paddy in Japan.</title>
        <authorList>
            <person name="Tazawa J."/>
            <person name="Kobayashi H."/>
            <person name="Tanizawa Y."/>
            <person name="Uchino A."/>
            <person name="Tanaka F."/>
            <person name="Urashima Y."/>
            <person name="Miura S."/>
            <person name="Sakamoto M."/>
            <person name="Ohkuma M."/>
            <person name="Tohno M."/>
        </authorList>
    </citation>
    <scope>NUCLEOTIDE SEQUENCE</scope>
    <source>
        <strain evidence="4">D1-1</strain>
    </source>
</reference>
<organism evidence="4 5">
    <name type="scientific">Clostridium folliculivorans</name>
    <dbReference type="NCBI Taxonomy" id="2886038"/>
    <lineage>
        <taxon>Bacteria</taxon>
        <taxon>Bacillati</taxon>
        <taxon>Bacillota</taxon>
        <taxon>Clostridia</taxon>
        <taxon>Eubacteriales</taxon>
        <taxon>Clostridiaceae</taxon>
        <taxon>Clostridium</taxon>
    </lineage>
</organism>
<feature type="domain" description="HTH tetR-type" evidence="3">
    <location>
        <begin position="10"/>
        <end position="70"/>
    </location>
</feature>
<evidence type="ECO:0000256" key="1">
    <source>
        <dbReference type="ARBA" id="ARBA00023125"/>
    </source>
</evidence>
<comment type="caution">
    <text evidence="4">The sequence shown here is derived from an EMBL/GenBank/DDBJ whole genome shotgun (WGS) entry which is preliminary data.</text>
</comment>
<dbReference type="InterPro" id="IPR009057">
    <property type="entry name" value="Homeodomain-like_sf"/>
</dbReference>
<dbReference type="InterPro" id="IPR029058">
    <property type="entry name" value="AB_hydrolase_fold"/>
</dbReference>
<dbReference type="SUPFAM" id="SSF53474">
    <property type="entry name" value="alpha/beta-Hydrolases"/>
    <property type="match status" value="1"/>
</dbReference>
<evidence type="ECO:0000313" key="5">
    <source>
        <dbReference type="Proteomes" id="UP001057868"/>
    </source>
</evidence>
<dbReference type="Proteomes" id="UP001057868">
    <property type="component" value="Unassembled WGS sequence"/>
</dbReference>
<proteinExistence type="predicted"/>
<dbReference type="InterPro" id="IPR001647">
    <property type="entry name" value="HTH_TetR"/>
</dbReference>
<dbReference type="InterPro" id="IPR050109">
    <property type="entry name" value="HTH-type_TetR-like_transc_reg"/>
</dbReference>
<dbReference type="SUPFAM" id="SSF46689">
    <property type="entry name" value="Homeodomain-like"/>
    <property type="match status" value="1"/>
</dbReference>
<protein>
    <recommendedName>
        <fullName evidence="3">HTH tetR-type domain-containing protein</fullName>
    </recommendedName>
</protein>
<name>A0A9W5Y0K9_9CLOT</name>
<dbReference type="PANTHER" id="PTHR30328:SF54">
    <property type="entry name" value="HTH-TYPE TRANSCRIPTIONAL REPRESSOR SCO4008"/>
    <property type="match status" value="1"/>
</dbReference>
<dbReference type="AlphaFoldDB" id="A0A9W5Y0K9"/>
<evidence type="ECO:0000259" key="3">
    <source>
        <dbReference type="PROSITE" id="PS50977"/>
    </source>
</evidence>
<keyword evidence="1 2" id="KW-0238">DNA-binding</keyword>
<gene>
    <name evidence="4" type="ORF">CFOLD11_12260</name>
</gene>
<dbReference type="Gene3D" id="1.10.357.10">
    <property type="entry name" value="Tetracycline Repressor, domain 2"/>
    <property type="match status" value="1"/>
</dbReference>
<dbReference type="PANTHER" id="PTHR30328">
    <property type="entry name" value="TRANSCRIPTIONAL REPRESSOR"/>
    <property type="match status" value="1"/>
</dbReference>
<evidence type="ECO:0000256" key="2">
    <source>
        <dbReference type="PROSITE-ProRule" id="PRU00335"/>
    </source>
</evidence>
<dbReference type="GO" id="GO:0003677">
    <property type="term" value="F:DNA binding"/>
    <property type="evidence" value="ECO:0007669"/>
    <property type="project" value="UniProtKB-UniRule"/>
</dbReference>
<dbReference type="PROSITE" id="PS50977">
    <property type="entry name" value="HTH_TETR_2"/>
    <property type="match status" value="1"/>
</dbReference>
<feature type="DNA-binding region" description="H-T-H motif" evidence="2">
    <location>
        <begin position="33"/>
        <end position="52"/>
    </location>
</feature>
<sequence length="161" mass="19148">MNQAYFQLSSDKQKRLLNSGYKLFASYPYKKASMIAIANEADISKSLLFYYFKNKKEYYLFLFDAALDFVDELKEKSINKEIKDFFQLINKTMERRMEIIHDYPYLYKFITIKKIAEPWAKSNSNCTLRFIDHAAHNSNQDNPEMVNKLIIDFINVSFITK</sequence>